<dbReference type="Proteomes" id="UP001144978">
    <property type="component" value="Unassembled WGS sequence"/>
</dbReference>
<proteinExistence type="predicted"/>
<protein>
    <submittedName>
        <fullName evidence="1">Uncharacterized protein</fullName>
    </submittedName>
</protein>
<gene>
    <name evidence="1" type="ORF">NUW54_g12156</name>
</gene>
<keyword evidence="2" id="KW-1185">Reference proteome</keyword>
<evidence type="ECO:0000313" key="2">
    <source>
        <dbReference type="Proteomes" id="UP001144978"/>
    </source>
</evidence>
<dbReference type="EMBL" id="JANSHE010005051">
    <property type="protein sequence ID" value="KAJ2972979.1"/>
    <property type="molecule type" value="Genomic_DNA"/>
</dbReference>
<comment type="caution">
    <text evidence="1">The sequence shown here is derived from an EMBL/GenBank/DDBJ whole genome shotgun (WGS) entry which is preliminary data.</text>
</comment>
<sequence length="311" mass="34357">MRSNRTSSGQLLLAEERGKTRQMVVADQEEPPSSRLRQSSPLYEFTNMYHYIRSVAATFDYPLYGCGEDVALTPKQLQHCVTLQACAIAVDLLVLVLTWIKTYEIKKLTRGLRTNATFSTLILRDGTLYFGTLLALNVADLIVLRTIVLFDPLPVFIDVFTCILISRFMLNLREVAEIGSGNPSSTFRTSEPLSRMSTVHFAAYLVGDLGSPLVHGGWKPALDDAYSDTRSYVDSDDDLEFSRDALTGGWESPLNTLAPDSTEPGTDALSTRVSGSTFKAAKSKMSTRARRGTHRANYPSMGAYSSNDLQV</sequence>
<organism evidence="1 2">
    <name type="scientific">Trametes sanguinea</name>
    <dbReference type="NCBI Taxonomy" id="158606"/>
    <lineage>
        <taxon>Eukaryota</taxon>
        <taxon>Fungi</taxon>
        <taxon>Dikarya</taxon>
        <taxon>Basidiomycota</taxon>
        <taxon>Agaricomycotina</taxon>
        <taxon>Agaricomycetes</taxon>
        <taxon>Polyporales</taxon>
        <taxon>Polyporaceae</taxon>
        <taxon>Trametes</taxon>
    </lineage>
</organism>
<name>A0ACC1N239_9APHY</name>
<evidence type="ECO:0000313" key="1">
    <source>
        <dbReference type="EMBL" id="KAJ2972979.1"/>
    </source>
</evidence>
<reference evidence="1" key="1">
    <citation type="submission" date="2022-08" db="EMBL/GenBank/DDBJ databases">
        <title>Genome Sequence of Pycnoporus sanguineus.</title>
        <authorList>
            <person name="Buettner E."/>
        </authorList>
    </citation>
    <scope>NUCLEOTIDE SEQUENCE</scope>
    <source>
        <strain evidence="1">CG-C14</strain>
    </source>
</reference>
<accession>A0ACC1N239</accession>